<dbReference type="Proteomes" id="UP001279734">
    <property type="component" value="Unassembled WGS sequence"/>
</dbReference>
<dbReference type="AlphaFoldDB" id="A0AAD3SMP0"/>
<name>A0AAD3SMP0_NEPGR</name>
<reference evidence="1" key="1">
    <citation type="submission" date="2023-05" db="EMBL/GenBank/DDBJ databases">
        <title>Nepenthes gracilis genome sequencing.</title>
        <authorList>
            <person name="Fukushima K."/>
        </authorList>
    </citation>
    <scope>NUCLEOTIDE SEQUENCE</scope>
    <source>
        <strain evidence="1">SING2019-196</strain>
    </source>
</reference>
<gene>
    <name evidence="1" type="ORF">Nepgr_015979</name>
</gene>
<keyword evidence="2" id="KW-1185">Reference proteome</keyword>
<protein>
    <submittedName>
        <fullName evidence="1">Uncharacterized protein</fullName>
    </submittedName>
</protein>
<dbReference type="EMBL" id="BSYO01000013">
    <property type="protein sequence ID" value="GMH14138.1"/>
    <property type="molecule type" value="Genomic_DNA"/>
</dbReference>
<organism evidence="1 2">
    <name type="scientific">Nepenthes gracilis</name>
    <name type="common">Slender pitcher plant</name>
    <dbReference type="NCBI Taxonomy" id="150966"/>
    <lineage>
        <taxon>Eukaryota</taxon>
        <taxon>Viridiplantae</taxon>
        <taxon>Streptophyta</taxon>
        <taxon>Embryophyta</taxon>
        <taxon>Tracheophyta</taxon>
        <taxon>Spermatophyta</taxon>
        <taxon>Magnoliopsida</taxon>
        <taxon>eudicotyledons</taxon>
        <taxon>Gunneridae</taxon>
        <taxon>Pentapetalae</taxon>
        <taxon>Caryophyllales</taxon>
        <taxon>Nepenthaceae</taxon>
        <taxon>Nepenthes</taxon>
    </lineage>
</organism>
<comment type="caution">
    <text evidence="1">The sequence shown here is derived from an EMBL/GenBank/DDBJ whole genome shotgun (WGS) entry which is preliminary data.</text>
</comment>
<proteinExistence type="predicted"/>
<evidence type="ECO:0000313" key="1">
    <source>
        <dbReference type="EMBL" id="GMH14138.1"/>
    </source>
</evidence>
<sequence>MVILAVKKSRAPSGVIGFVSGLLAQRMTDLCAMKYMYHCSELSMMLRLSASCGEVNESIQLKLIPTNLRCA</sequence>
<evidence type="ECO:0000313" key="2">
    <source>
        <dbReference type="Proteomes" id="UP001279734"/>
    </source>
</evidence>
<accession>A0AAD3SMP0</accession>